<dbReference type="RefSeq" id="WP_167012364.1">
    <property type="nucleotide sequence ID" value="NZ_VWXF01000001.1"/>
</dbReference>
<reference evidence="6 7" key="1">
    <citation type="journal article" date="2019" name="bioRxiv">
        <title>Bacteria contribute to plant secondary compound degradation in a generalist herbivore system.</title>
        <authorList>
            <person name="Francoeur C.B."/>
            <person name="Khadempour L."/>
            <person name="Moreira-Soto R.D."/>
            <person name="Gotting K."/>
            <person name="Book A.J."/>
            <person name="Pinto-Tomas A.A."/>
            <person name="Keefover-Ring K."/>
            <person name="Currie C.R."/>
        </authorList>
    </citation>
    <scope>NUCLEOTIDE SEQUENCE [LARGE SCALE GENOMIC DNA]</scope>
    <source>
        <strain evidence="6">Acro-835</strain>
    </source>
</reference>
<keyword evidence="6" id="KW-0966">Cell projection</keyword>
<keyword evidence="6" id="KW-0969">Cilium</keyword>
<evidence type="ECO:0000256" key="5">
    <source>
        <dbReference type="ARBA" id="ARBA00093797"/>
    </source>
</evidence>
<evidence type="ECO:0000256" key="2">
    <source>
        <dbReference type="ARBA" id="ARBA00022490"/>
    </source>
</evidence>
<keyword evidence="7" id="KW-1185">Reference proteome</keyword>
<organism evidence="6 7">
    <name type="scientific">Candidatus Pantoea multigeneris</name>
    <dbReference type="NCBI Taxonomy" id="2608357"/>
    <lineage>
        <taxon>Bacteria</taxon>
        <taxon>Pseudomonadati</taxon>
        <taxon>Pseudomonadota</taxon>
        <taxon>Gammaproteobacteria</taxon>
        <taxon>Enterobacterales</taxon>
        <taxon>Erwiniaceae</taxon>
        <taxon>Pantoea</taxon>
    </lineage>
</organism>
<comment type="caution">
    <text evidence="6">The sequence shown here is derived from an EMBL/GenBank/DDBJ whole genome shotgun (WGS) entry which is preliminary data.</text>
</comment>
<keyword evidence="4" id="KW-0143">Chaperone</keyword>
<dbReference type="EMBL" id="VWXF01000001">
    <property type="protein sequence ID" value="NIF20373.1"/>
    <property type="molecule type" value="Genomic_DNA"/>
</dbReference>
<dbReference type="Pfam" id="PF05400">
    <property type="entry name" value="FliT"/>
    <property type="match status" value="1"/>
</dbReference>
<dbReference type="Gene3D" id="1.20.58.380">
    <property type="entry name" value="Flagellar protein flit"/>
    <property type="match status" value="1"/>
</dbReference>
<keyword evidence="3" id="KW-1005">Bacterial flagellum biogenesis</keyword>
<comment type="subcellular location">
    <subcellularLocation>
        <location evidence="1">Cytoplasm</location>
        <location evidence="1">Cytosol</location>
    </subcellularLocation>
</comment>
<keyword evidence="6" id="KW-0282">Flagellum</keyword>
<keyword evidence="2" id="KW-0963">Cytoplasm</keyword>
<protein>
    <recommendedName>
        <fullName evidence="5">Flagellar protein FliT</fullName>
    </recommendedName>
</protein>
<evidence type="ECO:0000313" key="6">
    <source>
        <dbReference type="EMBL" id="NIF20373.1"/>
    </source>
</evidence>
<dbReference type="InterPro" id="IPR008622">
    <property type="entry name" value="FliT"/>
</dbReference>
<evidence type="ECO:0000313" key="7">
    <source>
        <dbReference type="Proteomes" id="UP001515683"/>
    </source>
</evidence>
<sequence>MNTTWQQVLQQSNTLLQLASIGEWDSLIALRPAYSEAVQALPLTALDTREQLLFTQIRDNDQQLKQLMANRMNELTTLIGQSSNQKSVMNAYGKQGGQMLLPRDNG</sequence>
<name>A0ABX0R8A4_9GAMM</name>
<gene>
    <name evidence="6" type="ORF">F3J40_01900</name>
</gene>
<evidence type="ECO:0000256" key="3">
    <source>
        <dbReference type="ARBA" id="ARBA00022795"/>
    </source>
</evidence>
<evidence type="ECO:0000256" key="1">
    <source>
        <dbReference type="ARBA" id="ARBA00004514"/>
    </source>
</evidence>
<accession>A0ABX0R8A4</accession>
<proteinExistence type="predicted"/>
<dbReference type="Proteomes" id="UP001515683">
    <property type="component" value="Unassembled WGS sequence"/>
</dbReference>
<evidence type="ECO:0000256" key="4">
    <source>
        <dbReference type="ARBA" id="ARBA00023186"/>
    </source>
</evidence>